<dbReference type="GO" id="GO:0009055">
    <property type="term" value="F:electron transfer activity"/>
    <property type="evidence" value="ECO:0007669"/>
    <property type="project" value="InterPro"/>
</dbReference>
<dbReference type="InterPro" id="IPR036909">
    <property type="entry name" value="Cyt_c-like_dom_sf"/>
</dbReference>
<keyword evidence="4" id="KW-0249">Electron transport</keyword>
<reference evidence="9 10" key="1">
    <citation type="journal article" date="2011" name="PLoS Pathog.">
        <title>Dynamic evolution of pathogenicity revealed by sequencing and comparative genomics of 19 Pseudomonas syringae isolates.</title>
        <authorList>
            <person name="Baltrus D.A."/>
            <person name="Nishimura M.T."/>
            <person name="Romanchuk A."/>
            <person name="Chang J.H."/>
            <person name="Mukhtar M.S."/>
            <person name="Cherkis K."/>
            <person name="Roach J."/>
            <person name="Grant S.R."/>
            <person name="Jones C.D."/>
            <person name="Dangl J.L."/>
        </authorList>
    </citation>
    <scope>NUCLEOTIDE SEQUENCE [LARGE SCALE GENOMIC DNA]</scope>
    <source>
        <strain evidence="10">M301072PT</strain>
    </source>
</reference>
<dbReference type="PANTHER" id="PTHR11961">
    <property type="entry name" value="CYTOCHROME C"/>
    <property type="match status" value="1"/>
</dbReference>
<dbReference type="GO" id="GO:0020037">
    <property type="term" value="F:heme binding"/>
    <property type="evidence" value="ECO:0007669"/>
    <property type="project" value="InterPro"/>
</dbReference>
<feature type="chain" id="PRO_5003293561" evidence="7">
    <location>
        <begin position="19"/>
        <end position="124"/>
    </location>
</feature>
<evidence type="ECO:0000256" key="4">
    <source>
        <dbReference type="ARBA" id="ARBA00022982"/>
    </source>
</evidence>
<accession>F3FFE3</accession>
<evidence type="ECO:0000256" key="2">
    <source>
        <dbReference type="ARBA" id="ARBA00022617"/>
    </source>
</evidence>
<dbReference type="PRINTS" id="PR00604">
    <property type="entry name" value="CYTCHRMECIAB"/>
</dbReference>
<protein>
    <submittedName>
        <fullName evidence="9">Cytochrome c class I</fullName>
    </submittedName>
</protein>
<evidence type="ECO:0000313" key="10">
    <source>
        <dbReference type="Proteomes" id="UP000004471"/>
    </source>
</evidence>
<evidence type="ECO:0000313" key="9">
    <source>
        <dbReference type="EMBL" id="EGH28929.1"/>
    </source>
</evidence>
<evidence type="ECO:0000256" key="1">
    <source>
        <dbReference type="ARBA" id="ARBA00022448"/>
    </source>
</evidence>
<evidence type="ECO:0000256" key="5">
    <source>
        <dbReference type="ARBA" id="ARBA00023004"/>
    </source>
</evidence>
<evidence type="ECO:0000256" key="3">
    <source>
        <dbReference type="ARBA" id="ARBA00022723"/>
    </source>
</evidence>
<keyword evidence="2 6" id="KW-0349">Heme</keyword>
<keyword evidence="7" id="KW-0732">Signal</keyword>
<proteinExistence type="predicted"/>
<dbReference type="Proteomes" id="UP000004471">
    <property type="component" value="Unassembled WGS sequence"/>
</dbReference>
<comment type="caution">
    <text evidence="9">The sequence shown here is derived from an EMBL/GenBank/DDBJ whole genome shotgun (WGS) entry which is preliminary data.</text>
</comment>
<dbReference type="InterPro" id="IPR009056">
    <property type="entry name" value="Cyt_c-like_dom"/>
</dbReference>
<dbReference type="InterPro" id="IPR002327">
    <property type="entry name" value="Cyt_c_1A/1B"/>
</dbReference>
<feature type="signal peptide" evidence="7">
    <location>
        <begin position="1"/>
        <end position="18"/>
    </location>
</feature>
<gene>
    <name evidence="9" type="ORF">PSYJA_08108</name>
</gene>
<sequence>MAASRAVVFALISCSAIADQQECDPMRVSQGWNQCAVCHSVMEGDNSAFGPNLHGVLGRISGSLAGYAFSEAMVKSRLTWTQSAMDVFLSAPQSLVPGNAMPYGAVSDPAERAAIICKLANSNN</sequence>
<organism evidence="9 10">
    <name type="scientific">Pseudomonas syringae pv. japonica str. M301072</name>
    <dbReference type="NCBI Taxonomy" id="629262"/>
    <lineage>
        <taxon>Bacteria</taxon>
        <taxon>Pseudomonadati</taxon>
        <taxon>Pseudomonadota</taxon>
        <taxon>Gammaproteobacteria</taxon>
        <taxon>Pseudomonadales</taxon>
        <taxon>Pseudomonadaceae</taxon>
        <taxon>Pseudomonas</taxon>
        <taxon>Pseudomonas syringae</taxon>
    </lineage>
</organism>
<dbReference type="PROSITE" id="PS51007">
    <property type="entry name" value="CYTC"/>
    <property type="match status" value="1"/>
</dbReference>
<evidence type="ECO:0000256" key="6">
    <source>
        <dbReference type="PROSITE-ProRule" id="PRU00433"/>
    </source>
</evidence>
<dbReference type="SUPFAM" id="SSF46626">
    <property type="entry name" value="Cytochrome c"/>
    <property type="match status" value="1"/>
</dbReference>
<keyword evidence="3 6" id="KW-0479">Metal-binding</keyword>
<feature type="domain" description="Cytochrome c" evidence="8">
    <location>
        <begin position="1"/>
        <end position="123"/>
    </location>
</feature>
<dbReference type="GO" id="GO:0046872">
    <property type="term" value="F:metal ion binding"/>
    <property type="evidence" value="ECO:0007669"/>
    <property type="project" value="UniProtKB-KW"/>
</dbReference>
<dbReference type="AlphaFoldDB" id="F3FFE3"/>
<keyword evidence="1" id="KW-0813">Transport</keyword>
<dbReference type="EMBL" id="AEAH01000357">
    <property type="protein sequence ID" value="EGH28929.1"/>
    <property type="molecule type" value="Genomic_DNA"/>
</dbReference>
<evidence type="ECO:0000259" key="8">
    <source>
        <dbReference type="PROSITE" id="PS51007"/>
    </source>
</evidence>
<dbReference type="Gene3D" id="1.10.760.10">
    <property type="entry name" value="Cytochrome c-like domain"/>
    <property type="match status" value="1"/>
</dbReference>
<evidence type="ECO:0000256" key="7">
    <source>
        <dbReference type="SAM" id="SignalP"/>
    </source>
</evidence>
<name>F3FFE3_PSESX</name>
<keyword evidence="5 6" id="KW-0408">Iron</keyword>
<dbReference type="HOGENOM" id="CLU_060944_2_0_6"/>